<sequence>MDPFYLALLYNLVLYFMLLGLQVVYRARSHGLAYALSNLDAQKTEQKCQLRSRRAKDNQTEFLVFFCGLFICLEASEISVAHLGFLAIVIMISRSFYILSVLLGLPYIRSLSWLSGSIPLIYILVLLLS</sequence>
<name>A0AA48I402_9ALTE</name>
<evidence type="ECO:0000313" key="6">
    <source>
        <dbReference type="EMBL" id="BDX05490.1"/>
    </source>
</evidence>
<evidence type="ECO:0000256" key="4">
    <source>
        <dbReference type="ARBA" id="ARBA00023136"/>
    </source>
</evidence>
<evidence type="ECO:0000256" key="5">
    <source>
        <dbReference type="SAM" id="Phobius"/>
    </source>
</evidence>
<proteinExistence type="predicted"/>
<dbReference type="InterPro" id="IPR001129">
    <property type="entry name" value="Membr-assoc_MAPEG"/>
</dbReference>
<dbReference type="KEGG" id="pmaw:MACH26_10110"/>
<keyword evidence="2 5" id="KW-0812">Transmembrane</keyword>
<protein>
    <recommendedName>
        <fullName evidence="8">MAPEG family protein</fullName>
    </recommendedName>
</protein>
<keyword evidence="3 5" id="KW-1133">Transmembrane helix</keyword>
<keyword evidence="4 5" id="KW-0472">Membrane</keyword>
<evidence type="ECO:0000256" key="1">
    <source>
        <dbReference type="ARBA" id="ARBA00004370"/>
    </source>
</evidence>
<evidence type="ECO:0000256" key="3">
    <source>
        <dbReference type="ARBA" id="ARBA00022989"/>
    </source>
</evidence>
<dbReference type="EMBL" id="AP027272">
    <property type="protein sequence ID" value="BDX05490.1"/>
    <property type="molecule type" value="Genomic_DNA"/>
</dbReference>
<feature type="transmembrane region" description="Helical" evidence="5">
    <location>
        <begin position="62"/>
        <end position="90"/>
    </location>
</feature>
<dbReference type="Pfam" id="PF01124">
    <property type="entry name" value="MAPEG"/>
    <property type="match status" value="1"/>
</dbReference>
<dbReference type="RefSeq" id="WP_338291465.1">
    <property type="nucleotide sequence ID" value="NZ_AP027272.1"/>
</dbReference>
<feature type="transmembrane region" description="Helical" evidence="5">
    <location>
        <begin position="110"/>
        <end position="128"/>
    </location>
</feature>
<evidence type="ECO:0008006" key="8">
    <source>
        <dbReference type="Google" id="ProtNLM"/>
    </source>
</evidence>
<dbReference type="GO" id="GO:0016020">
    <property type="term" value="C:membrane"/>
    <property type="evidence" value="ECO:0007669"/>
    <property type="project" value="UniProtKB-SubCell"/>
</dbReference>
<dbReference type="Gene3D" id="1.20.120.550">
    <property type="entry name" value="Membrane associated eicosanoid/glutathione metabolism-like domain"/>
    <property type="match status" value="1"/>
</dbReference>
<dbReference type="SUPFAM" id="SSF161084">
    <property type="entry name" value="MAPEG domain-like"/>
    <property type="match status" value="1"/>
</dbReference>
<accession>A0AA48I402</accession>
<feature type="transmembrane region" description="Helical" evidence="5">
    <location>
        <begin position="6"/>
        <end position="25"/>
    </location>
</feature>
<dbReference type="AlphaFoldDB" id="A0AA48I402"/>
<dbReference type="InterPro" id="IPR023352">
    <property type="entry name" value="MAPEG-like_dom_sf"/>
</dbReference>
<dbReference type="Proteomes" id="UP001333710">
    <property type="component" value="Chromosome"/>
</dbReference>
<evidence type="ECO:0000313" key="7">
    <source>
        <dbReference type="Proteomes" id="UP001333710"/>
    </source>
</evidence>
<organism evidence="6 7">
    <name type="scientific">Planctobacterium marinum</name>
    <dbReference type="NCBI Taxonomy" id="1631968"/>
    <lineage>
        <taxon>Bacteria</taxon>
        <taxon>Pseudomonadati</taxon>
        <taxon>Pseudomonadota</taxon>
        <taxon>Gammaproteobacteria</taxon>
        <taxon>Alteromonadales</taxon>
        <taxon>Alteromonadaceae</taxon>
        <taxon>Planctobacterium</taxon>
    </lineage>
</organism>
<reference evidence="6" key="1">
    <citation type="submission" date="2023-01" db="EMBL/GenBank/DDBJ databases">
        <title>Complete genome sequence of Planctobacterium marinum strain Dej080120_11.</title>
        <authorList>
            <person name="Ueki S."/>
            <person name="Maruyama F."/>
        </authorList>
    </citation>
    <scope>NUCLEOTIDE SEQUENCE</scope>
    <source>
        <strain evidence="6">Dej080120_11</strain>
    </source>
</reference>
<keyword evidence="7" id="KW-1185">Reference proteome</keyword>
<gene>
    <name evidence="6" type="ORF">MACH26_10110</name>
</gene>
<evidence type="ECO:0000256" key="2">
    <source>
        <dbReference type="ARBA" id="ARBA00022692"/>
    </source>
</evidence>
<comment type="subcellular location">
    <subcellularLocation>
        <location evidence="1">Membrane</location>
    </subcellularLocation>
</comment>